<evidence type="ECO:0000256" key="3">
    <source>
        <dbReference type="ARBA" id="ARBA00023239"/>
    </source>
</evidence>
<dbReference type="InterPro" id="IPR024060">
    <property type="entry name" value="Ureidoglycolate_lyase_dom_sf"/>
</dbReference>
<keyword evidence="3 5" id="KW-0456">Lyase</keyword>
<comment type="catalytic activity">
    <reaction evidence="4">
        <text>(S)-ureidoglycolate = urea + glyoxylate</text>
        <dbReference type="Rhea" id="RHEA:11304"/>
        <dbReference type="ChEBI" id="CHEBI:16199"/>
        <dbReference type="ChEBI" id="CHEBI:36655"/>
        <dbReference type="ChEBI" id="CHEBI:57296"/>
        <dbReference type="EC" id="4.3.2.3"/>
    </reaction>
</comment>
<accession>A0ABT4JX27</accession>
<dbReference type="PIRSF" id="PIRSF017306">
    <property type="entry name" value="Ureidogly_hydro"/>
    <property type="match status" value="1"/>
</dbReference>
<dbReference type="Gene3D" id="2.60.120.480">
    <property type="entry name" value="Ureidoglycolate hydrolase"/>
    <property type="match status" value="1"/>
</dbReference>
<dbReference type="RefSeq" id="WP_269126972.1">
    <property type="nucleotide sequence ID" value="NZ_JAPUBN010000019.1"/>
</dbReference>
<protein>
    <submittedName>
        <fullName evidence="5">Ureidoglycolate lyase</fullName>
    </submittedName>
</protein>
<evidence type="ECO:0000313" key="6">
    <source>
        <dbReference type="Proteomes" id="UP001149719"/>
    </source>
</evidence>
<comment type="caution">
    <text evidence="5">The sequence shown here is derived from an EMBL/GenBank/DDBJ whole genome shotgun (WGS) entry which is preliminary data.</text>
</comment>
<dbReference type="Proteomes" id="UP001149719">
    <property type="component" value="Unassembled WGS sequence"/>
</dbReference>
<dbReference type="GO" id="GO:0016829">
    <property type="term" value="F:lyase activity"/>
    <property type="evidence" value="ECO:0007669"/>
    <property type="project" value="UniProtKB-KW"/>
</dbReference>
<comment type="subunit">
    <text evidence="1">Homodimer.</text>
</comment>
<keyword evidence="6" id="KW-1185">Reference proteome</keyword>
<dbReference type="CDD" id="cd20298">
    <property type="entry name" value="cupin_UAH"/>
    <property type="match status" value="1"/>
</dbReference>
<evidence type="ECO:0000256" key="1">
    <source>
        <dbReference type="ARBA" id="ARBA00011738"/>
    </source>
</evidence>
<name>A0ABT4JX27_9GAMM</name>
<dbReference type="EMBL" id="JAPUBN010000019">
    <property type="protein sequence ID" value="MCZ2722935.1"/>
    <property type="molecule type" value="Genomic_DNA"/>
</dbReference>
<evidence type="ECO:0000256" key="4">
    <source>
        <dbReference type="ARBA" id="ARBA00047684"/>
    </source>
</evidence>
<dbReference type="PANTHER" id="PTHR21221:SF1">
    <property type="entry name" value="UREIDOGLYCOLATE LYASE"/>
    <property type="match status" value="1"/>
</dbReference>
<organism evidence="5 6">
    <name type="scientific">Marinomonas phaeophyticola</name>
    <dbReference type="NCBI Taxonomy" id="3004091"/>
    <lineage>
        <taxon>Bacteria</taxon>
        <taxon>Pseudomonadati</taxon>
        <taxon>Pseudomonadota</taxon>
        <taxon>Gammaproteobacteria</taxon>
        <taxon>Oceanospirillales</taxon>
        <taxon>Oceanospirillaceae</taxon>
        <taxon>Marinomonas</taxon>
    </lineage>
</organism>
<gene>
    <name evidence="5" type="ORF">O1D97_15275</name>
</gene>
<dbReference type="NCBIfam" id="NF009932">
    <property type="entry name" value="PRK13395.1"/>
    <property type="match status" value="1"/>
</dbReference>
<reference evidence="5" key="1">
    <citation type="submission" date="2022-12" db="EMBL/GenBank/DDBJ databases">
        <title>Marinomonas 15G1-11 sp. nov, isolated from marine algae.</title>
        <authorList>
            <person name="Butt M."/>
            <person name="Choi D.G."/>
            <person name="Kim J.M."/>
            <person name="Lee J.K."/>
            <person name="Baek J.H."/>
            <person name="Jeon C.O."/>
        </authorList>
    </citation>
    <scope>NUCLEOTIDE SEQUENCE</scope>
    <source>
        <strain evidence="5">15G1-11</strain>
    </source>
</reference>
<keyword evidence="2" id="KW-0659">Purine metabolism</keyword>
<evidence type="ECO:0000256" key="2">
    <source>
        <dbReference type="ARBA" id="ARBA00022631"/>
    </source>
</evidence>
<dbReference type="SUPFAM" id="SSF51182">
    <property type="entry name" value="RmlC-like cupins"/>
    <property type="match status" value="1"/>
</dbReference>
<sequence length="176" mass="19657">MIVNRLTSEAFQAFGDVIDTQSAQTQYLINGGTTTRFHDLAKVQVSATDASSVRSGISIFRGEARVFPLSLSMLERHPLGSQAFFPLNQRPYLVVVAPALDSHQPDIENIKVFWASSTQGVNYAQGTWHHPLIALDDISDFLVIDRIGTGNNCDEYEFDKSLIRWIERADFACFSD</sequence>
<dbReference type="InterPro" id="IPR011051">
    <property type="entry name" value="RmlC_Cupin_sf"/>
</dbReference>
<proteinExistence type="predicted"/>
<dbReference type="Pfam" id="PF04115">
    <property type="entry name" value="Ureidogly_lyase"/>
    <property type="match status" value="1"/>
</dbReference>
<dbReference type="InterPro" id="IPR047233">
    <property type="entry name" value="UAH_cupin"/>
</dbReference>
<evidence type="ECO:0000313" key="5">
    <source>
        <dbReference type="EMBL" id="MCZ2722935.1"/>
    </source>
</evidence>
<dbReference type="InterPro" id="IPR007247">
    <property type="entry name" value="Ureidogly_lyase"/>
</dbReference>
<dbReference type="PANTHER" id="PTHR21221">
    <property type="entry name" value="UREIDOGLYCOLATE HYDROLASE"/>
    <property type="match status" value="1"/>
</dbReference>